<dbReference type="Proteomes" id="UP001497516">
    <property type="component" value="Chromosome 9"/>
</dbReference>
<keyword evidence="3" id="KW-1185">Reference proteome</keyword>
<evidence type="ECO:0000313" key="2">
    <source>
        <dbReference type="EMBL" id="CAL1412592.1"/>
    </source>
</evidence>
<protein>
    <submittedName>
        <fullName evidence="2">Uncharacterized protein</fullName>
    </submittedName>
</protein>
<dbReference type="AlphaFoldDB" id="A0AAV2GQ44"/>
<keyword evidence="1" id="KW-0472">Membrane</keyword>
<name>A0AAV2GQ44_9ROSI</name>
<sequence length="77" mass="8415">MDSPNNQNQQLHIFFMPFIGHMIPLIDLAKLFASRGVKSSIITTAAYTEKVYQSIQKSASESPIQVLAMTTAAGTIT</sequence>
<keyword evidence="1" id="KW-1133">Transmembrane helix</keyword>
<dbReference type="Gene3D" id="3.40.50.2000">
    <property type="entry name" value="Glycogen Phosphorylase B"/>
    <property type="match status" value="1"/>
</dbReference>
<proteinExistence type="predicted"/>
<organism evidence="2 3">
    <name type="scientific">Linum trigynum</name>
    <dbReference type="NCBI Taxonomy" id="586398"/>
    <lineage>
        <taxon>Eukaryota</taxon>
        <taxon>Viridiplantae</taxon>
        <taxon>Streptophyta</taxon>
        <taxon>Embryophyta</taxon>
        <taxon>Tracheophyta</taxon>
        <taxon>Spermatophyta</taxon>
        <taxon>Magnoliopsida</taxon>
        <taxon>eudicotyledons</taxon>
        <taxon>Gunneridae</taxon>
        <taxon>Pentapetalae</taxon>
        <taxon>rosids</taxon>
        <taxon>fabids</taxon>
        <taxon>Malpighiales</taxon>
        <taxon>Linaceae</taxon>
        <taxon>Linum</taxon>
    </lineage>
</organism>
<reference evidence="2 3" key="1">
    <citation type="submission" date="2024-04" db="EMBL/GenBank/DDBJ databases">
        <authorList>
            <person name="Fracassetti M."/>
        </authorList>
    </citation>
    <scope>NUCLEOTIDE SEQUENCE [LARGE SCALE GENOMIC DNA]</scope>
</reference>
<gene>
    <name evidence="2" type="ORF">LTRI10_LOCUS51874</name>
</gene>
<evidence type="ECO:0000256" key="1">
    <source>
        <dbReference type="SAM" id="Phobius"/>
    </source>
</evidence>
<accession>A0AAV2GQ44</accession>
<feature type="transmembrane region" description="Helical" evidence="1">
    <location>
        <begin position="12"/>
        <end position="33"/>
    </location>
</feature>
<dbReference type="SUPFAM" id="SSF53756">
    <property type="entry name" value="UDP-Glycosyltransferase/glycogen phosphorylase"/>
    <property type="match status" value="1"/>
</dbReference>
<keyword evidence="1" id="KW-0812">Transmembrane</keyword>
<dbReference type="EMBL" id="OZ034822">
    <property type="protein sequence ID" value="CAL1412592.1"/>
    <property type="molecule type" value="Genomic_DNA"/>
</dbReference>
<evidence type="ECO:0000313" key="3">
    <source>
        <dbReference type="Proteomes" id="UP001497516"/>
    </source>
</evidence>